<comment type="caution">
    <text evidence="1">The sequence shown here is derived from an EMBL/GenBank/DDBJ whole genome shotgun (WGS) entry which is preliminary data.</text>
</comment>
<evidence type="ECO:0000313" key="2">
    <source>
        <dbReference type="Proteomes" id="UP000226592"/>
    </source>
</evidence>
<proteinExistence type="predicted"/>
<accession>A0A2D6M1V7</accession>
<gene>
    <name evidence="1" type="ORF">CL943_03870</name>
</gene>
<dbReference type="Proteomes" id="UP000226592">
    <property type="component" value="Unassembled WGS sequence"/>
</dbReference>
<organism evidence="1 2">
    <name type="scientific">Candidatus Iainarchaeum sp</name>
    <dbReference type="NCBI Taxonomy" id="3101447"/>
    <lineage>
        <taxon>Archaea</taxon>
        <taxon>Candidatus Iainarchaeota</taxon>
        <taxon>Candidatus Iainarchaeia</taxon>
        <taxon>Candidatus Iainarchaeales</taxon>
        <taxon>Candidatus Iainarchaeaceae</taxon>
        <taxon>Candidatus Iainarchaeum</taxon>
    </lineage>
</organism>
<dbReference type="AlphaFoldDB" id="A0A2D6M1V7"/>
<name>A0A2D6M1V7_9ARCH</name>
<sequence length="117" mass="12977">MVNFHVGKVLKVIKPGKDVIASDASVQAVIEMWDGNELVLNIEPSLAPSTKIHDIVLVDYNPIKGVSPAIPRQEIIKVLKGKPGKELWEMFKKYLAAKTKKKQESADEPIPGITYSR</sequence>
<dbReference type="EMBL" id="NZBU01000012">
    <property type="protein sequence ID" value="MAG22411.1"/>
    <property type="molecule type" value="Genomic_DNA"/>
</dbReference>
<protein>
    <submittedName>
        <fullName evidence="1">Uncharacterized protein</fullName>
    </submittedName>
</protein>
<evidence type="ECO:0000313" key="1">
    <source>
        <dbReference type="EMBL" id="MAG22411.1"/>
    </source>
</evidence>
<reference evidence="2" key="1">
    <citation type="submission" date="2017-09" db="EMBL/GenBank/DDBJ databases">
        <title>The Reconstruction of 2,631 Draft Metagenome-Assembled Genomes from the Global Oceans.</title>
        <authorList>
            <person name="Tully B.J."/>
            <person name="Graham E.D."/>
            <person name="Heidelberg J.F."/>
        </authorList>
    </citation>
    <scope>NUCLEOTIDE SEQUENCE [LARGE SCALE GENOMIC DNA]</scope>
</reference>